<dbReference type="Proteomes" id="UP000193922">
    <property type="component" value="Unassembled WGS sequence"/>
</dbReference>
<name>A0A1Y1WKB2_9FUNG</name>
<evidence type="ECO:0000313" key="1">
    <source>
        <dbReference type="EMBL" id="ORX74030.1"/>
    </source>
</evidence>
<reference evidence="1 2" key="1">
    <citation type="submission" date="2016-07" db="EMBL/GenBank/DDBJ databases">
        <title>Pervasive Adenine N6-methylation of Active Genes in Fungi.</title>
        <authorList>
            <consortium name="DOE Joint Genome Institute"/>
            <person name="Mondo S.J."/>
            <person name="Dannebaum R.O."/>
            <person name="Kuo R.C."/>
            <person name="Labutti K."/>
            <person name="Haridas S."/>
            <person name="Kuo A."/>
            <person name="Salamov A."/>
            <person name="Ahrendt S.R."/>
            <person name="Lipzen A."/>
            <person name="Sullivan W."/>
            <person name="Andreopoulos W.B."/>
            <person name="Clum A."/>
            <person name="Lindquist E."/>
            <person name="Daum C."/>
            <person name="Ramamoorthy G.K."/>
            <person name="Gryganskyi A."/>
            <person name="Culley D."/>
            <person name="Magnuson J.K."/>
            <person name="James T.Y."/>
            <person name="O'Malley M.A."/>
            <person name="Stajich J.E."/>
            <person name="Spatafora J.W."/>
            <person name="Visel A."/>
            <person name="Grigoriev I.V."/>
        </authorList>
    </citation>
    <scope>NUCLEOTIDE SEQUENCE [LARGE SCALE GENOMIC DNA]</scope>
    <source>
        <strain evidence="1 2">ATCC 12442</strain>
    </source>
</reference>
<proteinExistence type="predicted"/>
<dbReference type="RefSeq" id="XP_040747241.1">
    <property type="nucleotide sequence ID" value="XM_040886070.1"/>
</dbReference>
<gene>
    <name evidence="1" type="ORF">DL89DRAFT_264021</name>
</gene>
<organism evidence="1 2">
    <name type="scientific">Linderina pennispora</name>
    <dbReference type="NCBI Taxonomy" id="61395"/>
    <lineage>
        <taxon>Eukaryota</taxon>
        <taxon>Fungi</taxon>
        <taxon>Fungi incertae sedis</taxon>
        <taxon>Zoopagomycota</taxon>
        <taxon>Kickxellomycotina</taxon>
        <taxon>Kickxellomycetes</taxon>
        <taxon>Kickxellales</taxon>
        <taxon>Kickxellaceae</taxon>
        <taxon>Linderina</taxon>
    </lineage>
</organism>
<dbReference type="GeneID" id="63802718"/>
<comment type="caution">
    <text evidence="1">The sequence shown here is derived from an EMBL/GenBank/DDBJ whole genome shotgun (WGS) entry which is preliminary data.</text>
</comment>
<keyword evidence="2" id="KW-1185">Reference proteome</keyword>
<evidence type="ECO:0008006" key="3">
    <source>
        <dbReference type="Google" id="ProtNLM"/>
    </source>
</evidence>
<dbReference type="AlphaFoldDB" id="A0A1Y1WKB2"/>
<evidence type="ECO:0000313" key="2">
    <source>
        <dbReference type="Proteomes" id="UP000193922"/>
    </source>
</evidence>
<accession>A0A1Y1WKB2</accession>
<protein>
    <recommendedName>
        <fullName evidence="3">F-box domain-containing protein</fullName>
    </recommendedName>
</protein>
<dbReference type="EMBL" id="MCFD01000001">
    <property type="protein sequence ID" value="ORX74030.1"/>
    <property type="molecule type" value="Genomic_DNA"/>
</dbReference>
<sequence length="538" mass="61434">MRKHALKLGDIAGGMVLEQILDRLIRDIELYSGAPSTDYNFNSVYSDHLTAIQYALVSRQWMQYLRPYFLRIIYIASLPSEAPQTIKSRILHKFSSQIPQKRWKSNIKSVISIGGTHFVKRLYIFNHNNDATPTLNVLLQGSGFGKTAWTNLREIILHKDLEFQTNLGEKEHIDLVHSYLSTFAPSLSSIYSIPHPVFNALDNRLSKQRLHLDTQSGRHLTSTYFPHLTTLSINDKMGLSSHHLITFFAPTLRNLLIGIRFESLLSWRQFIDSDANTIEFDELRTLDVSFIMRPGQPLPSPRLSTFYGQQTLLFPKLHTLKTRHIFNAHVDFKDLFANVKLGLLEINEWPMSLPSINSMPLANTDKVSIDLSYLFEAGSSSLWIDTPARLFGSYSNARTAELTIPLLPSAKLDWPNLIRLDLAVSILDWNSLEVILPGLLHLRALTVSNVFRHRLGGEAMLFRSEIKSYTPTSTSPISPVLEEFMYQDFLKKPDANASSFIQQLILRSPRLMVVRAQRKYLRSGLKLSKKQGIKFELL</sequence>